<feature type="region of interest" description="Disordered" evidence="1">
    <location>
        <begin position="473"/>
        <end position="611"/>
    </location>
</feature>
<protein>
    <submittedName>
        <fullName evidence="2">Uncharacterized protein</fullName>
    </submittedName>
</protein>
<name>A0A7S3YKX6_9EUKA</name>
<sequence>MYSRHEGVVVLDQIAEMRFVWMCGLCGRRRTHSSAKSLRGNKKTRLQACSRSLRNISMAINHPMEVARSTLVNILHFEKMNAVRSSRMSTQNTGGPTAPKWERLITALIVLSNAATDPQGIEMYNRWREEVLNLRHEFQCREASSRCKAVREYLIEVNALLNNIQQRVSVITDGRVPPPNPNEVTMAKRALEALRHANEENNPSPKRGYVPTAYASTVVFKKSSNPTPVRKLQPLGLSAPPPPMGRAPLCPPVSEGGGVIPSLEQSQRPGNGGGEARHHLLHDPYAAMRAAAQEMRAAAQQERRAAAQERTKALIPTTDRDRLLHLPSHSNAAREMISPPPRYEPLRISPPKAQQQNYPKLRSPARVGRQDPQVSGGLHSNGNSLKIGTKRYRSPSPPPSMGASGYSRAGGNSAAPPPRSTMDNKPQETKASNNGQSYPASKLQRTSINAHAATTAPVVVKREFGPTIGSAWKEFSPHGGEGRGGGASKNNKQQTTFEKEAERAAAYGLDAQPILVRAPPAPRGNPSAYRTAGGQRHSPEYKSSRPEHLYQPSHAYGSSEPPASLRGSGNSRKVGYPSIPAYAPSARRGGLASRLPDALSVPPTNAFLDRR</sequence>
<accession>A0A7S3YKX6</accession>
<evidence type="ECO:0000313" key="2">
    <source>
        <dbReference type="EMBL" id="CAE0654880.1"/>
    </source>
</evidence>
<feature type="compositionally biased region" description="Basic and acidic residues" evidence="1">
    <location>
        <begin position="537"/>
        <end position="548"/>
    </location>
</feature>
<feature type="compositionally biased region" description="Basic and acidic residues" evidence="1">
    <location>
        <begin position="301"/>
        <end position="324"/>
    </location>
</feature>
<reference evidence="2" key="1">
    <citation type="submission" date="2021-01" db="EMBL/GenBank/DDBJ databases">
        <authorList>
            <person name="Corre E."/>
            <person name="Pelletier E."/>
            <person name="Niang G."/>
            <person name="Scheremetjew M."/>
            <person name="Finn R."/>
            <person name="Kale V."/>
            <person name="Holt S."/>
            <person name="Cochrane G."/>
            <person name="Meng A."/>
            <person name="Brown T."/>
            <person name="Cohen L."/>
        </authorList>
    </citation>
    <scope>NUCLEOTIDE SEQUENCE</scope>
    <source>
        <strain evidence="2">CCCM811</strain>
    </source>
</reference>
<organism evidence="2">
    <name type="scientific">Lotharella globosa</name>
    <dbReference type="NCBI Taxonomy" id="91324"/>
    <lineage>
        <taxon>Eukaryota</taxon>
        <taxon>Sar</taxon>
        <taxon>Rhizaria</taxon>
        <taxon>Cercozoa</taxon>
        <taxon>Chlorarachniophyceae</taxon>
        <taxon>Lotharella</taxon>
    </lineage>
</organism>
<gene>
    <name evidence="2" type="ORF">LGLO00237_LOCUS7132</name>
</gene>
<proteinExistence type="predicted"/>
<evidence type="ECO:0000256" key="1">
    <source>
        <dbReference type="SAM" id="MobiDB-lite"/>
    </source>
</evidence>
<dbReference type="AlphaFoldDB" id="A0A7S3YKX6"/>
<dbReference type="EMBL" id="HBIV01009427">
    <property type="protein sequence ID" value="CAE0654880.1"/>
    <property type="molecule type" value="Transcribed_RNA"/>
</dbReference>
<feature type="region of interest" description="Disordered" evidence="1">
    <location>
        <begin position="296"/>
        <end position="443"/>
    </location>
</feature>
<feature type="compositionally biased region" description="Polar residues" evidence="1">
    <location>
        <begin position="421"/>
        <end position="443"/>
    </location>
</feature>